<dbReference type="InterPro" id="IPR040035">
    <property type="entry name" value="TMEM180"/>
</dbReference>
<dbReference type="OMA" id="QWIAFRS"/>
<dbReference type="OrthoDB" id="189226at2759"/>
<name>A0A3P6VCR0_LITSI</name>
<keyword evidence="1" id="KW-1133">Transmembrane helix</keyword>
<evidence type="ECO:0000313" key="3">
    <source>
        <dbReference type="Proteomes" id="UP000277928"/>
    </source>
</evidence>
<reference evidence="2 3" key="1">
    <citation type="submission" date="2018-08" db="EMBL/GenBank/DDBJ databases">
        <authorList>
            <person name="Laetsch R D."/>
            <person name="Stevens L."/>
            <person name="Kumar S."/>
            <person name="Blaxter L. M."/>
        </authorList>
    </citation>
    <scope>NUCLEOTIDE SEQUENCE [LARGE SCALE GENOMIC DNA]</scope>
</reference>
<dbReference type="EMBL" id="UYRX01001099">
    <property type="protein sequence ID" value="VDK88171.1"/>
    <property type="molecule type" value="Genomic_DNA"/>
</dbReference>
<dbReference type="SUPFAM" id="SSF103473">
    <property type="entry name" value="MFS general substrate transporter"/>
    <property type="match status" value="1"/>
</dbReference>
<evidence type="ECO:0008006" key="4">
    <source>
        <dbReference type="Google" id="ProtNLM"/>
    </source>
</evidence>
<protein>
    <recommendedName>
        <fullName evidence="4">Major facilitator superfamily associated domain-containing protein</fullName>
    </recommendedName>
</protein>
<organism evidence="2 3">
    <name type="scientific">Litomosoides sigmodontis</name>
    <name type="common">Filarial nematode worm</name>
    <dbReference type="NCBI Taxonomy" id="42156"/>
    <lineage>
        <taxon>Eukaryota</taxon>
        <taxon>Metazoa</taxon>
        <taxon>Ecdysozoa</taxon>
        <taxon>Nematoda</taxon>
        <taxon>Chromadorea</taxon>
        <taxon>Rhabditida</taxon>
        <taxon>Spirurina</taxon>
        <taxon>Spiruromorpha</taxon>
        <taxon>Filarioidea</taxon>
        <taxon>Onchocercidae</taxon>
        <taxon>Litomosoides</taxon>
    </lineage>
</organism>
<feature type="transmembrane region" description="Helical" evidence="1">
    <location>
        <begin position="132"/>
        <end position="157"/>
    </location>
</feature>
<proteinExistence type="predicted"/>
<feature type="transmembrane region" description="Helical" evidence="1">
    <location>
        <begin position="59"/>
        <end position="82"/>
    </location>
</feature>
<dbReference type="Proteomes" id="UP000277928">
    <property type="component" value="Unassembled WGS sequence"/>
</dbReference>
<evidence type="ECO:0000313" key="2">
    <source>
        <dbReference type="EMBL" id="VDK88171.1"/>
    </source>
</evidence>
<dbReference type="STRING" id="42156.A0A3P6VCR0"/>
<feature type="transmembrane region" description="Helical" evidence="1">
    <location>
        <begin position="35"/>
        <end position="52"/>
    </location>
</feature>
<evidence type="ECO:0000256" key="1">
    <source>
        <dbReference type="SAM" id="Phobius"/>
    </source>
</evidence>
<accession>A0A3P6VCR0</accession>
<sequence length="215" mass="23683">MLVTSRSTAHLNFAVIATDILIPEQVMAKGSWTTSLFYAACTLIPQLLVILSGKAIIRIGVALVIMKSFMTSAIASAFLLIFGYDHPYLIISFMFFDSIAVHSTAPLYQVLLADYIEEDMTFFSRQKPISTIIYSLAALLVRPAQSMAPFVIVVILTHYGYKEYQTSSLASLQLRSGMFYVVCSTTLVISTAQLLIFYCFASKCSGKSADGDIFT</sequence>
<dbReference type="PANTHER" id="PTHR28658:SF1">
    <property type="entry name" value="MAJOR FACILITATOR SUPERFAMILY DOMAIN CONTAINING 13B"/>
    <property type="match status" value="1"/>
</dbReference>
<dbReference type="PANTHER" id="PTHR28658">
    <property type="entry name" value="TRANSMEMBRANE PROTEIN 180"/>
    <property type="match status" value="1"/>
</dbReference>
<keyword evidence="1" id="KW-0472">Membrane</keyword>
<keyword evidence="1" id="KW-0812">Transmembrane</keyword>
<keyword evidence="3" id="KW-1185">Reference proteome</keyword>
<dbReference type="AlphaFoldDB" id="A0A3P6VCR0"/>
<gene>
    <name evidence="2" type="ORF">NLS_LOCUS8535</name>
</gene>
<feature type="transmembrane region" description="Helical" evidence="1">
    <location>
        <begin position="177"/>
        <end position="200"/>
    </location>
</feature>
<feature type="transmembrane region" description="Helical" evidence="1">
    <location>
        <begin position="88"/>
        <end position="111"/>
    </location>
</feature>
<dbReference type="InterPro" id="IPR036259">
    <property type="entry name" value="MFS_trans_sf"/>
</dbReference>